<name>A0AA37LTG8_9PEZI</name>
<dbReference type="EMBL" id="BPPX01000012">
    <property type="protein sequence ID" value="GJC83621.1"/>
    <property type="molecule type" value="Genomic_DNA"/>
</dbReference>
<keyword evidence="2" id="KW-1185">Reference proteome</keyword>
<gene>
    <name evidence="1" type="ORF">ColLi_06459</name>
</gene>
<organism evidence="1 2">
    <name type="scientific">Colletotrichum liriopes</name>
    <dbReference type="NCBI Taxonomy" id="708192"/>
    <lineage>
        <taxon>Eukaryota</taxon>
        <taxon>Fungi</taxon>
        <taxon>Dikarya</taxon>
        <taxon>Ascomycota</taxon>
        <taxon>Pezizomycotina</taxon>
        <taxon>Sordariomycetes</taxon>
        <taxon>Hypocreomycetidae</taxon>
        <taxon>Glomerellales</taxon>
        <taxon>Glomerellaceae</taxon>
        <taxon>Colletotrichum</taxon>
        <taxon>Colletotrichum spaethianum species complex</taxon>
    </lineage>
</organism>
<protein>
    <submittedName>
        <fullName evidence="1">Uncharacterized protein</fullName>
    </submittedName>
</protein>
<accession>A0AA37LTG8</accession>
<evidence type="ECO:0000313" key="1">
    <source>
        <dbReference type="EMBL" id="GJC83621.1"/>
    </source>
</evidence>
<comment type="caution">
    <text evidence="1">The sequence shown here is derived from an EMBL/GenBank/DDBJ whole genome shotgun (WGS) entry which is preliminary data.</text>
</comment>
<sequence length="70" mass="7951">MEKSCEVQIMVESTGLPKNLIDDKEAEFTAKVNADPLMLIGALKETLYTEFQPDLEYEIWKSQGDLQKGE</sequence>
<proteinExistence type="predicted"/>
<dbReference type="AlphaFoldDB" id="A0AA37LTG8"/>
<dbReference type="Proteomes" id="UP001055172">
    <property type="component" value="Unassembled WGS sequence"/>
</dbReference>
<evidence type="ECO:0000313" key="2">
    <source>
        <dbReference type="Proteomes" id="UP001055172"/>
    </source>
</evidence>
<reference evidence="1 2" key="1">
    <citation type="submission" date="2021-07" db="EMBL/GenBank/DDBJ databases">
        <title>Genome data of Colletotrichum spaethianum.</title>
        <authorList>
            <person name="Utami Y.D."/>
            <person name="Hiruma K."/>
        </authorList>
    </citation>
    <scope>NUCLEOTIDE SEQUENCE [LARGE SCALE GENOMIC DNA]</scope>
    <source>
        <strain evidence="1 2">MAFF 242679</strain>
    </source>
</reference>